<organism evidence="9 10">
    <name type="scientific">Senegalia massiliensis</name>
    <dbReference type="NCBI Taxonomy" id="1720316"/>
    <lineage>
        <taxon>Bacteria</taxon>
        <taxon>Bacillati</taxon>
        <taxon>Bacillota</taxon>
        <taxon>Clostridia</taxon>
        <taxon>Eubacteriales</taxon>
        <taxon>Clostridiaceae</taxon>
        <taxon>Senegalia</taxon>
    </lineage>
</organism>
<evidence type="ECO:0000313" key="9">
    <source>
        <dbReference type="EMBL" id="NBI07607.1"/>
    </source>
</evidence>
<dbReference type="PROSITE" id="PS51900">
    <property type="entry name" value="CB"/>
    <property type="match status" value="1"/>
</dbReference>
<evidence type="ECO:0000313" key="10">
    <source>
        <dbReference type="Proteomes" id="UP000467132"/>
    </source>
</evidence>
<accession>A0A845QXC5</accession>
<evidence type="ECO:0000256" key="1">
    <source>
        <dbReference type="ARBA" id="ARBA00003283"/>
    </source>
</evidence>
<dbReference type="Proteomes" id="UP000467132">
    <property type="component" value="Unassembled WGS sequence"/>
</dbReference>
<dbReference type="PANTHER" id="PTHR30349:SF41">
    <property type="entry name" value="INTEGRASE_RECOMBINASE PROTEIN MJ0367-RELATED"/>
    <property type="match status" value="1"/>
</dbReference>
<dbReference type="InterPro" id="IPR004107">
    <property type="entry name" value="Integrase_SAM-like_N"/>
</dbReference>
<evidence type="ECO:0000256" key="2">
    <source>
        <dbReference type="ARBA" id="ARBA00008857"/>
    </source>
</evidence>
<dbReference type="RefSeq" id="WP_160198077.1">
    <property type="nucleotide sequence ID" value="NZ_QXXA01000013.1"/>
</dbReference>
<dbReference type="InterPro" id="IPR010998">
    <property type="entry name" value="Integrase_recombinase_N"/>
</dbReference>
<dbReference type="InterPro" id="IPR002104">
    <property type="entry name" value="Integrase_catalytic"/>
</dbReference>
<proteinExistence type="inferred from homology"/>
<evidence type="ECO:0000256" key="6">
    <source>
        <dbReference type="PROSITE-ProRule" id="PRU01248"/>
    </source>
</evidence>
<evidence type="ECO:0000256" key="5">
    <source>
        <dbReference type="ARBA" id="ARBA00023172"/>
    </source>
</evidence>
<evidence type="ECO:0000256" key="3">
    <source>
        <dbReference type="ARBA" id="ARBA00022908"/>
    </source>
</evidence>
<keyword evidence="10" id="KW-1185">Reference proteome</keyword>
<dbReference type="InterPro" id="IPR013762">
    <property type="entry name" value="Integrase-like_cat_sf"/>
</dbReference>
<keyword evidence="5" id="KW-0233">DNA recombination</keyword>
<dbReference type="Pfam" id="PF00589">
    <property type="entry name" value="Phage_integrase"/>
    <property type="match status" value="1"/>
</dbReference>
<comment type="function">
    <text evidence="1">Site-specific tyrosine recombinase, which acts by catalyzing the cutting and rejoining of the recombining DNA molecules.</text>
</comment>
<dbReference type="GO" id="GO:0006310">
    <property type="term" value="P:DNA recombination"/>
    <property type="evidence" value="ECO:0007669"/>
    <property type="project" value="UniProtKB-KW"/>
</dbReference>
<evidence type="ECO:0000256" key="4">
    <source>
        <dbReference type="ARBA" id="ARBA00023125"/>
    </source>
</evidence>
<dbReference type="InterPro" id="IPR050090">
    <property type="entry name" value="Tyrosine_recombinase_XerCD"/>
</dbReference>
<dbReference type="GO" id="GO:0003677">
    <property type="term" value="F:DNA binding"/>
    <property type="evidence" value="ECO:0007669"/>
    <property type="project" value="UniProtKB-UniRule"/>
</dbReference>
<dbReference type="Gene3D" id="1.10.150.130">
    <property type="match status" value="1"/>
</dbReference>
<dbReference type="GO" id="GO:0015074">
    <property type="term" value="P:DNA integration"/>
    <property type="evidence" value="ECO:0007669"/>
    <property type="project" value="UniProtKB-KW"/>
</dbReference>
<dbReference type="SUPFAM" id="SSF56349">
    <property type="entry name" value="DNA breaking-rejoining enzymes"/>
    <property type="match status" value="1"/>
</dbReference>
<keyword evidence="3" id="KW-0229">DNA integration</keyword>
<evidence type="ECO:0000259" key="7">
    <source>
        <dbReference type="PROSITE" id="PS51898"/>
    </source>
</evidence>
<protein>
    <submittedName>
        <fullName evidence="9">Uncharacterized protein</fullName>
    </submittedName>
</protein>
<sequence length="304" mass="36461">MKMSELVNSYNSVDDDNFILESYIYEYEQKLFSEKKLSNKTITQIILDLHRFDRFLKVTYPKLENVKELKYMHINYYLQFCINGLMLKNKTFNKKLRAIRKLLNYLTLNKHILDYNPALKVSYLKNELERPLKHIPKNVINIIFAELSNSKYGVRDITISKFLLYTGLQLQEIMNLQINNLDLKNKKIHLLRDNEKYTFKLAAPLYKSLKEYMSLRKVLSSNKEFTNYLFISNTGKPYDSRLYQYQFKNAIIRSNIQSNYTPKHLKFSFAYYMAKKTDQDTLKKILNQDKVEHYYDLDENPFLS</sequence>
<reference evidence="9 10" key="1">
    <citation type="submission" date="2018-08" db="EMBL/GenBank/DDBJ databases">
        <title>Murine metabolic-syndrome-specific gut microbial biobank.</title>
        <authorList>
            <person name="Liu C."/>
        </authorList>
    </citation>
    <scope>NUCLEOTIDE SEQUENCE [LARGE SCALE GENOMIC DNA]</scope>
    <source>
        <strain evidence="9 10">583</strain>
    </source>
</reference>
<comment type="caution">
    <text evidence="9">The sequence shown here is derived from an EMBL/GenBank/DDBJ whole genome shotgun (WGS) entry which is preliminary data.</text>
</comment>
<comment type="similarity">
    <text evidence="2">Belongs to the 'phage' integrase family.</text>
</comment>
<feature type="domain" description="Tyr recombinase" evidence="7">
    <location>
        <begin position="130"/>
        <end position="304"/>
    </location>
</feature>
<dbReference type="InterPro" id="IPR044068">
    <property type="entry name" value="CB"/>
</dbReference>
<evidence type="ECO:0000259" key="8">
    <source>
        <dbReference type="PROSITE" id="PS51900"/>
    </source>
</evidence>
<dbReference type="EMBL" id="QXXA01000013">
    <property type="protein sequence ID" value="NBI07607.1"/>
    <property type="molecule type" value="Genomic_DNA"/>
</dbReference>
<dbReference type="Pfam" id="PF02899">
    <property type="entry name" value="Phage_int_SAM_1"/>
    <property type="match status" value="1"/>
</dbReference>
<dbReference type="InterPro" id="IPR011010">
    <property type="entry name" value="DNA_brk_join_enz"/>
</dbReference>
<dbReference type="PANTHER" id="PTHR30349">
    <property type="entry name" value="PHAGE INTEGRASE-RELATED"/>
    <property type="match status" value="1"/>
</dbReference>
<feature type="domain" description="Core-binding (CB)" evidence="8">
    <location>
        <begin position="14"/>
        <end position="107"/>
    </location>
</feature>
<name>A0A845QXC5_9CLOT</name>
<dbReference type="PROSITE" id="PS51898">
    <property type="entry name" value="TYR_RECOMBINASE"/>
    <property type="match status" value="1"/>
</dbReference>
<dbReference type="OrthoDB" id="184666at2"/>
<dbReference type="AlphaFoldDB" id="A0A845QXC5"/>
<keyword evidence="4 6" id="KW-0238">DNA-binding</keyword>
<dbReference type="Gene3D" id="1.10.443.10">
    <property type="entry name" value="Intergrase catalytic core"/>
    <property type="match status" value="1"/>
</dbReference>
<gene>
    <name evidence="9" type="ORF">D3Z33_12165</name>
</gene>